<evidence type="ECO:0000256" key="1">
    <source>
        <dbReference type="SAM" id="MobiDB-lite"/>
    </source>
</evidence>
<proteinExistence type="predicted"/>
<sequence>MTHRKGARESATREPQLQRPTAPVRACDFLSTSLSLTTMSIPETHHAWRVVGKGEPSKVLRLDKDVPVPKKLDKGEVLVKVQAAALNPVAYKLMKTAPNFIAKRPYVPEHDVAGIIVDANGTGFKEGDQVFGWSPVAIPFKAGTGVLAQYARIKAEELVPLPANVTPVQASGVTLVAMTAYRALFDLGGLQPEQSVFINGGSTAVGAFAIQLAKAVGCKVTASASAKNEEYVRSLGADEFVDYTKAPLHQTLASNPPTPKFHVFLEAVGLLDTSLYAHSEAYLAPGGTFISVGPQPKGFDVVGLAILAWKVYLQPRFLGGTKRSWKIVQARAKRADQEQIATYLAEGKIKPLVDSVYSFEDALKAYERLMTSRATGKVVIKVDPDVAE</sequence>
<evidence type="ECO:0000313" key="4">
    <source>
        <dbReference type="Proteomes" id="UP000814176"/>
    </source>
</evidence>
<dbReference type="CDD" id="cd08267">
    <property type="entry name" value="MDR1"/>
    <property type="match status" value="1"/>
</dbReference>
<feature type="domain" description="Enoyl reductase (ER)" evidence="2">
    <location>
        <begin position="58"/>
        <end position="380"/>
    </location>
</feature>
<dbReference type="Proteomes" id="UP000814176">
    <property type="component" value="Unassembled WGS sequence"/>
</dbReference>
<reference evidence="3 4" key="1">
    <citation type="journal article" date="2021" name="Environ. Microbiol.">
        <title>Gene family expansions and transcriptome signatures uncover fungal adaptations to wood decay.</title>
        <authorList>
            <person name="Hage H."/>
            <person name="Miyauchi S."/>
            <person name="Viragh M."/>
            <person name="Drula E."/>
            <person name="Min B."/>
            <person name="Chaduli D."/>
            <person name="Navarro D."/>
            <person name="Favel A."/>
            <person name="Norest M."/>
            <person name="Lesage-Meessen L."/>
            <person name="Balint B."/>
            <person name="Merenyi Z."/>
            <person name="de Eugenio L."/>
            <person name="Morin E."/>
            <person name="Martinez A.T."/>
            <person name="Baldrian P."/>
            <person name="Stursova M."/>
            <person name="Martinez M.J."/>
            <person name="Novotny C."/>
            <person name="Magnuson J.K."/>
            <person name="Spatafora J.W."/>
            <person name="Maurice S."/>
            <person name="Pangilinan J."/>
            <person name="Andreopoulos W."/>
            <person name="LaButti K."/>
            <person name="Hundley H."/>
            <person name="Na H."/>
            <person name="Kuo A."/>
            <person name="Barry K."/>
            <person name="Lipzen A."/>
            <person name="Henrissat B."/>
            <person name="Riley R."/>
            <person name="Ahrendt S."/>
            <person name="Nagy L.G."/>
            <person name="Grigoriev I.V."/>
            <person name="Martin F."/>
            <person name="Rosso M.N."/>
        </authorList>
    </citation>
    <scope>NUCLEOTIDE SEQUENCE [LARGE SCALE GENOMIC DNA]</scope>
    <source>
        <strain evidence="3 4">CIRM-BRFM 1785</strain>
    </source>
</reference>
<dbReference type="SUPFAM" id="SSF51735">
    <property type="entry name" value="NAD(P)-binding Rossmann-fold domains"/>
    <property type="match status" value="1"/>
</dbReference>
<comment type="caution">
    <text evidence="3">The sequence shown here is derived from an EMBL/GenBank/DDBJ whole genome shotgun (WGS) entry which is preliminary data.</text>
</comment>
<accession>A0ABQ8KWZ3</accession>
<dbReference type="SMART" id="SM00829">
    <property type="entry name" value="PKS_ER"/>
    <property type="match status" value="1"/>
</dbReference>
<dbReference type="PANTHER" id="PTHR11695:SF294">
    <property type="entry name" value="RETICULON-4-INTERACTING PROTEIN 1, MITOCHONDRIAL"/>
    <property type="match status" value="1"/>
</dbReference>
<dbReference type="InterPro" id="IPR020843">
    <property type="entry name" value="ER"/>
</dbReference>
<gene>
    <name evidence="3" type="ORF">C8Q71DRAFT_734996</name>
</gene>
<dbReference type="EMBL" id="JADCUA010000002">
    <property type="protein sequence ID" value="KAH9842888.1"/>
    <property type="molecule type" value="Genomic_DNA"/>
</dbReference>
<dbReference type="InterPro" id="IPR011032">
    <property type="entry name" value="GroES-like_sf"/>
</dbReference>
<dbReference type="GeneID" id="72003174"/>
<evidence type="ECO:0000313" key="3">
    <source>
        <dbReference type="EMBL" id="KAH9842888.1"/>
    </source>
</evidence>
<dbReference type="Pfam" id="PF13602">
    <property type="entry name" value="ADH_zinc_N_2"/>
    <property type="match status" value="1"/>
</dbReference>
<keyword evidence="4" id="KW-1185">Reference proteome</keyword>
<protein>
    <recommendedName>
        <fullName evidence="2">Enoyl reductase (ER) domain-containing protein</fullName>
    </recommendedName>
</protein>
<name>A0ABQ8KWZ3_9APHY</name>
<dbReference type="Gene3D" id="3.40.50.720">
    <property type="entry name" value="NAD(P)-binding Rossmann-like Domain"/>
    <property type="match status" value="1"/>
</dbReference>
<evidence type="ECO:0000259" key="2">
    <source>
        <dbReference type="SMART" id="SM00829"/>
    </source>
</evidence>
<organism evidence="3 4">
    <name type="scientific">Rhodofomes roseus</name>
    <dbReference type="NCBI Taxonomy" id="34475"/>
    <lineage>
        <taxon>Eukaryota</taxon>
        <taxon>Fungi</taxon>
        <taxon>Dikarya</taxon>
        <taxon>Basidiomycota</taxon>
        <taxon>Agaricomycotina</taxon>
        <taxon>Agaricomycetes</taxon>
        <taxon>Polyporales</taxon>
        <taxon>Rhodofomes</taxon>
    </lineage>
</organism>
<dbReference type="Pfam" id="PF08240">
    <property type="entry name" value="ADH_N"/>
    <property type="match status" value="1"/>
</dbReference>
<dbReference type="RefSeq" id="XP_047783935.1">
    <property type="nucleotide sequence ID" value="XM_047922442.1"/>
</dbReference>
<feature type="region of interest" description="Disordered" evidence="1">
    <location>
        <begin position="1"/>
        <end position="22"/>
    </location>
</feature>
<dbReference type="SUPFAM" id="SSF50129">
    <property type="entry name" value="GroES-like"/>
    <property type="match status" value="1"/>
</dbReference>
<dbReference type="InterPro" id="IPR013154">
    <property type="entry name" value="ADH-like_N"/>
</dbReference>
<dbReference type="InterPro" id="IPR050700">
    <property type="entry name" value="YIM1/Zinc_Alcohol_DH_Fams"/>
</dbReference>
<dbReference type="InterPro" id="IPR036291">
    <property type="entry name" value="NAD(P)-bd_dom_sf"/>
</dbReference>
<dbReference type="PANTHER" id="PTHR11695">
    <property type="entry name" value="ALCOHOL DEHYDROGENASE RELATED"/>
    <property type="match status" value="1"/>
</dbReference>
<dbReference type="Gene3D" id="3.90.180.10">
    <property type="entry name" value="Medium-chain alcohol dehydrogenases, catalytic domain"/>
    <property type="match status" value="1"/>
</dbReference>